<dbReference type="Gene3D" id="3.40.430.10">
    <property type="entry name" value="Dihydrofolate Reductase, subunit A"/>
    <property type="match status" value="1"/>
</dbReference>
<organism evidence="2 3">
    <name type="scientific">Mucilaginibacter psychrotolerans</name>
    <dbReference type="NCBI Taxonomy" id="1524096"/>
    <lineage>
        <taxon>Bacteria</taxon>
        <taxon>Pseudomonadati</taxon>
        <taxon>Bacteroidota</taxon>
        <taxon>Sphingobacteriia</taxon>
        <taxon>Sphingobacteriales</taxon>
        <taxon>Sphingobacteriaceae</taxon>
        <taxon>Mucilaginibacter</taxon>
    </lineage>
</organism>
<dbReference type="AlphaFoldDB" id="A0A4Y8SM36"/>
<proteinExistence type="predicted"/>
<dbReference type="InterPro" id="IPR050765">
    <property type="entry name" value="Riboflavin_Biosynth_HTPR"/>
</dbReference>
<reference evidence="2 3" key="1">
    <citation type="journal article" date="2017" name="Int. J. Syst. Evol. Microbiol.">
        <title>Mucilaginibacterpsychrotolerans sp. nov., isolated from peatlands.</title>
        <authorList>
            <person name="Deng Y."/>
            <person name="Shen L."/>
            <person name="Xu B."/>
            <person name="Liu Y."/>
            <person name="Gu Z."/>
            <person name="Liu H."/>
            <person name="Zhou Y."/>
        </authorList>
    </citation>
    <scope>NUCLEOTIDE SEQUENCE [LARGE SCALE GENOMIC DNA]</scope>
    <source>
        <strain evidence="2 3">NH7-4</strain>
    </source>
</reference>
<keyword evidence="3" id="KW-1185">Reference proteome</keyword>
<gene>
    <name evidence="2" type="ORF">E2R66_02375</name>
</gene>
<protein>
    <submittedName>
        <fullName evidence="2">Dihydrofolate reductase</fullName>
    </submittedName>
</protein>
<dbReference type="GO" id="GO:0009231">
    <property type="term" value="P:riboflavin biosynthetic process"/>
    <property type="evidence" value="ECO:0007669"/>
    <property type="project" value="InterPro"/>
</dbReference>
<feature type="domain" description="Bacterial bifunctional deaminase-reductase C-terminal" evidence="1">
    <location>
        <begin position="2"/>
        <end position="162"/>
    </location>
</feature>
<evidence type="ECO:0000313" key="3">
    <source>
        <dbReference type="Proteomes" id="UP000297540"/>
    </source>
</evidence>
<comment type="caution">
    <text evidence="2">The sequence shown here is derived from an EMBL/GenBank/DDBJ whole genome shotgun (WGS) entry which is preliminary data.</text>
</comment>
<dbReference type="SUPFAM" id="SSF53597">
    <property type="entry name" value="Dihydrofolate reductase-like"/>
    <property type="match status" value="1"/>
</dbReference>
<dbReference type="GO" id="GO:0008703">
    <property type="term" value="F:5-amino-6-(5-phosphoribosylamino)uracil reductase activity"/>
    <property type="evidence" value="ECO:0007669"/>
    <property type="project" value="InterPro"/>
</dbReference>
<dbReference type="OrthoDB" id="195113at2"/>
<evidence type="ECO:0000313" key="2">
    <source>
        <dbReference type="EMBL" id="TFF40119.1"/>
    </source>
</evidence>
<dbReference type="PANTHER" id="PTHR38011">
    <property type="entry name" value="DIHYDROFOLATE REDUCTASE FAMILY PROTEIN (AFU_ORTHOLOGUE AFUA_8G06820)"/>
    <property type="match status" value="1"/>
</dbReference>
<accession>A0A4Y8SM36</accession>
<dbReference type="Pfam" id="PF01872">
    <property type="entry name" value="RibD_C"/>
    <property type="match status" value="1"/>
</dbReference>
<sequence>MRKVILNVAVSLDGLIEGPNGEYDWCLDDHDYGLADFFDSIDALFIGRKSYELIRANPGMFPGKKLYVFSDTLVPEEDEDITIINTANFEHAVESILNDAGKSIWLFGGASLLSAFIAKRWVTELHLSVHPVILGAGKPLFQNLSERLNLQFIRQQVYSSGLIQLHYALSPKFDMEMLKML</sequence>
<dbReference type="RefSeq" id="WP_133226731.1">
    <property type="nucleotide sequence ID" value="NZ_SOZE01000002.1"/>
</dbReference>
<dbReference type="InterPro" id="IPR002734">
    <property type="entry name" value="RibDG_C"/>
</dbReference>
<dbReference type="EMBL" id="SOZE01000002">
    <property type="protein sequence ID" value="TFF40119.1"/>
    <property type="molecule type" value="Genomic_DNA"/>
</dbReference>
<dbReference type="Proteomes" id="UP000297540">
    <property type="component" value="Unassembled WGS sequence"/>
</dbReference>
<evidence type="ECO:0000259" key="1">
    <source>
        <dbReference type="Pfam" id="PF01872"/>
    </source>
</evidence>
<dbReference type="PANTHER" id="PTHR38011:SF11">
    <property type="entry name" value="2,5-DIAMINO-6-RIBOSYLAMINO-4(3H)-PYRIMIDINONE 5'-PHOSPHATE REDUCTASE"/>
    <property type="match status" value="1"/>
</dbReference>
<name>A0A4Y8SM36_9SPHI</name>
<dbReference type="InterPro" id="IPR024072">
    <property type="entry name" value="DHFR-like_dom_sf"/>
</dbReference>